<dbReference type="InterPro" id="IPR035914">
    <property type="entry name" value="Sperma_CUB_dom_sf"/>
</dbReference>
<dbReference type="EMBL" id="CAJNOR010005730">
    <property type="protein sequence ID" value="CAF1574219.1"/>
    <property type="molecule type" value="Genomic_DNA"/>
</dbReference>
<dbReference type="InterPro" id="IPR043159">
    <property type="entry name" value="Lectin_gal-bd_sf"/>
</dbReference>
<comment type="caution">
    <text evidence="2">Lacks conserved residue(s) required for the propagation of feature annotation.</text>
</comment>
<dbReference type="SUPFAM" id="SSF49854">
    <property type="entry name" value="Spermadhesin, CUB domain"/>
    <property type="match status" value="1"/>
</dbReference>
<dbReference type="PROSITE" id="PS01180">
    <property type="entry name" value="CUB"/>
    <property type="match status" value="1"/>
</dbReference>
<keyword evidence="3" id="KW-0812">Transmembrane</keyword>
<evidence type="ECO:0000256" key="3">
    <source>
        <dbReference type="SAM" id="Phobius"/>
    </source>
</evidence>
<evidence type="ECO:0000256" key="1">
    <source>
        <dbReference type="ARBA" id="ARBA00023157"/>
    </source>
</evidence>
<feature type="chain" id="PRO_5035608214" description="CUB domain-containing protein" evidence="4">
    <location>
        <begin position="21"/>
        <end position="436"/>
    </location>
</feature>
<evidence type="ECO:0000313" key="8">
    <source>
        <dbReference type="Proteomes" id="UP000663828"/>
    </source>
</evidence>
<dbReference type="InterPro" id="IPR000859">
    <property type="entry name" value="CUB_dom"/>
</dbReference>
<proteinExistence type="predicted"/>
<keyword evidence="1" id="KW-1015">Disulfide bond</keyword>
<gene>
    <name evidence="6" type="ORF">EDS130_LOCUS14302</name>
    <name evidence="7" type="ORF">XAT740_LOCUS44783</name>
</gene>
<feature type="domain" description="CUB" evidence="5">
    <location>
        <begin position="136"/>
        <end position="255"/>
    </location>
</feature>
<keyword evidence="3" id="KW-0472">Membrane</keyword>
<keyword evidence="3" id="KW-1133">Transmembrane helix</keyword>
<dbReference type="Gene3D" id="2.60.120.740">
    <property type="match status" value="1"/>
</dbReference>
<accession>A0A815YS58</accession>
<comment type="caution">
    <text evidence="7">The sequence shown here is derived from an EMBL/GenBank/DDBJ whole genome shotgun (WGS) entry which is preliminary data.</text>
</comment>
<dbReference type="EMBL" id="CAJNOJ010000058">
    <property type="protein sequence ID" value="CAF0989317.1"/>
    <property type="molecule type" value="Genomic_DNA"/>
</dbReference>
<evidence type="ECO:0000313" key="6">
    <source>
        <dbReference type="EMBL" id="CAF0989317.1"/>
    </source>
</evidence>
<dbReference type="AlphaFoldDB" id="A0A815YS58"/>
<feature type="signal peptide" evidence="4">
    <location>
        <begin position="1"/>
        <end position="20"/>
    </location>
</feature>
<evidence type="ECO:0000259" key="5">
    <source>
        <dbReference type="PROSITE" id="PS01180"/>
    </source>
</evidence>
<sequence>MISATFLFALTLNLFSYTQSLQTGYTCETSVTLKCPSARKLVILEATYSSECPSVSEELNGTSIYPPTRCIGYYRERISTQCNGNEICTINNDLEQRPAFMVGKEANCNFKGQSINIEYSCVPDFYSSKLPRIDICSLQSVEDLKEGFLHTPNYPAGYPNDLSCSKKIPEPESGHRLKIYAVNFDVESATFGRSFNGLKLNDWLEINDNGEKLYGARDPFTLLFDDVIEASLQFKSNSANSKRVYGGFLLYFIIAPVRRSRPTTTTKILSTSKIDQLTVGDLTTIIQEKAAALKVDNQAASNTVLLLLVILLSSILFIILCAFLLYRRRNDRRIRYLTETFNAYMPGRFKFAVNDSTENSDGSDLKFDVSSSSTADEKYISKYTDKQYHDSDHIYSQDPLEHGKTSPKHEQNSIVYDYIDDNIIYQPIVKPNQNIV</sequence>
<evidence type="ECO:0000313" key="7">
    <source>
        <dbReference type="EMBL" id="CAF1574219.1"/>
    </source>
</evidence>
<evidence type="ECO:0000256" key="4">
    <source>
        <dbReference type="SAM" id="SignalP"/>
    </source>
</evidence>
<dbReference type="OrthoDB" id="10009301at2759"/>
<feature type="transmembrane region" description="Helical" evidence="3">
    <location>
        <begin position="304"/>
        <end position="326"/>
    </location>
</feature>
<dbReference type="Proteomes" id="UP000663828">
    <property type="component" value="Unassembled WGS sequence"/>
</dbReference>
<keyword evidence="4" id="KW-0732">Signal</keyword>
<name>A0A815YS58_ADIRI</name>
<organism evidence="7 8">
    <name type="scientific">Adineta ricciae</name>
    <name type="common">Rotifer</name>
    <dbReference type="NCBI Taxonomy" id="249248"/>
    <lineage>
        <taxon>Eukaryota</taxon>
        <taxon>Metazoa</taxon>
        <taxon>Spiralia</taxon>
        <taxon>Gnathifera</taxon>
        <taxon>Rotifera</taxon>
        <taxon>Eurotatoria</taxon>
        <taxon>Bdelloidea</taxon>
        <taxon>Adinetida</taxon>
        <taxon>Adinetidae</taxon>
        <taxon>Adineta</taxon>
    </lineage>
</organism>
<dbReference type="Gene3D" id="2.60.120.290">
    <property type="entry name" value="Spermadhesin, CUB domain"/>
    <property type="match status" value="1"/>
</dbReference>
<reference evidence="7" key="1">
    <citation type="submission" date="2021-02" db="EMBL/GenBank/DDBJ databases">
        <authorList>
            <person name="Nowell W R."/>
        </authorList>
    </citation>
    <scope>NUCLEOTIDE SEQUENCE</scope>
</reference>
<dbReference type="SMART" id="SM00042">
    <property type="entry name" value="CUB"/>
    <property type="match status" value="1"/>
</dbReference>
<dbReference type="CDD" id="cd00041">
    <property type="entry name" value="CUB"/>
    <property type="match status" value="1"/>
</dbReference>
<protein>
    <recommendedName>
        <fullName evidence="5">CUB domain-containing protein</fullName>
    </recommendedName>
</protein>
<dbReference type="Proteomes" id="UP000663852">
    <property type="component" value="Unassembled WGS sequence"/>
</dbReference>
<evidence type="ECO:0000256" key="2">
    <source>
        <dbReference type="PROSITE-ProRule" id="PRU00059"/>
    </source>
</evidence>
<keyword evidence="8" id="KW-1185">Reference proteome</keyword>